<proteinExistence type="predicted"/>
<name>A0A5R8KGB8_9BACT</name>
<dbReference type="EMBL" id="VAUV01000005">
    <property type="protein sequence ID" value="TLD71353.1"/>
    <property type="molecule type" value="Genomic_DNA"/>
</dbReference>
<keyword evidence="3" id="KW-1185">Reference proteome</keyword>
<evidence type="ECO:0000256" key="1">
    <source>
        <dbReference type="SAM" id="MobiDB-lite"/>
    </source>
</evidence>
<evidence type="ECO:0000313" key="3">
    <source>
        <dbReference type="Proteomes" id="UP000306196"/>
    </source>
</evidence>
<feature type="compositionally biased region" description="Acidic residues" evidence="1">
    <location>
        <begin position="359"/>
        <end position="374"/>
    </location>
</feature>
<organism evidence="2 3">
    <name type="scientific">Phragmitibacter flavus</name>
    <dbReference type="NCBI Taxonomy" id="2576071"/>
    <lineage>
        <taxon>Bacteria</taxon>
        <taxon>Pseudomonadati</taxon>
        <taxon>Verrucomicrobiota</taxon>
        <taxon>Verrucomicrobiia</taxon>
        <taxon>Verrucomicrobiales</taxon>
        <taxon>Verrucomicrobiaceae</taxon>
        <taxon>Phragmitibacter</taxon>
    </lineage>
</organism>
<dbReference type="PANTHER" id="PTHR32305">
    <property type="match status" value="1"/>
</dbReference>
<evidence type="ECO:0000313" key="2">
    <source>
        <dbReference type="EMBL" id="TLD71353.1"/>
    </source>
</evidence>
<feature type="region of interest" description="Disordered" evidence="1">
    <location>
        <begin position="1242"/>
        <end position="1261"/>
    </location>
</feature>
<dbReference type="Gene3D" id="2.180.10.10">
    <property type="entry name" value="RHS repeat-associated core"/>
    <property type="match status" value="3"/>
</dbReference>
<dbReference type="Proteomes" id="UP000306196">
    <property type="component" value="Unassembled WGS sequence"/>
</dbReference>
<feature type="region of interest" description="Disordered" evidence="1">
    <location>
        <begin position="1466"/>
        <end position="1486"/>
    </location>
</feature>
<sequence>MSEESVYVAFTTANTNSGSVVFGDPEAYDLPSDATVLQFDFPDEDLEVTPGQWLQALESNSSSMDLLSEQGIYVGISPTPGTLVSVDDDVPQLDPGANSINYTTTSDDGVITLYKTEPPPPSSSSSQSSSSSSQSSSSSSLPSSSAPHSSSSATPPSSSSSAPPPASSSSTPPPSSSATPPPSSSATPPPSSSATPPPSSSATPPPSSSATPPPSSSATPPPSSSATPPPSSSATPPPSSSATPPPSSSATPPPSSSATPPPSSSATPPPSSSATPPPSSSATPPPSSSTTPPPSSSAPTSSSSSAPTSSSSSAPTSSSSSAPTSSSSSAPTSSSSWAPPPSSSSSSSANPPEPPPSDETPDPPEEAPLDEMPEDPVVPPLPPEKPNEPEDLPPLPFQPRPRGREEPQTPPWEAPQAERPKAPKQPKDPNQPDLDPNKSDPTNPSPEASEPTQPGNAGSPPGTSGCPVRYSSGQLQFEETDLSLKTFGLNWGHSRSYANRLNTNAVGLNGSSWLVGQSTSLFFDSTQSGGGPAKICMVSSGNNNLWTTRQPNGSYKSTFVVNQNINHDTQQGEYVWKSTKGTRLSFYDQSSSHPSALQGKLKAVVMKSGAHVAISYDSAHRPSHVDRTHGSQNSRFGYQYFAPNADFQGYLSGVNFEIDQVPVQRASYGYHSGSTGGSYGDLRTVVTENFDVATNSWKAINHKHYRYYTSNGGTGFTHGLKYVIRDTAYQRMVNAGHQPETAPEEVLAEFADFYFEYDSLQRVSLERLRGGTQEFTFQYGSNPVQPSLDDVNIWNTRTVENLPDGSQNRVYTNKAGKVILHVHEDLVTSRKWYQYTQYNSQFQAILQASPAAIASVTEPTPGSPSTLTVTLKADAGLIHEYSYYTSTNPTTGAVADQLEKFSVKEGSSGLASSLRSWEYDVHQAFGDEIYPIRAVTHYPEAHNSTIGYRTSFAYSWYTDGNANATFQVREKISTMPVVSPTQRGTGVADVLRQQYSESGLATWAMNARGVIFYRAYDPANSAVTQWIQDVDTSQMSGVPAGWSTLSGFGKHLVTDFINDNIGRTLRVVRPSVDVDPGSVGETGVSAIAVRPVYYYDYRDSTAQVWSAVGWLTGTLEAPSWHLFGPVLLRLTDQNDRVLDEIRATPLVVDQPLSPDTFQSNGALPSQELWVSWTDYERDAWGRVVQARVFHDIPLSGSGVEGQHYDAVRFYYDLQGRLRKQVSPGGTITRTVVDTRGLPTATWVGTNDAGATDNDPSGGEASGNNMKMVWRGIFDNGNDGGNGNLTESMQVLNDTPAGGVTQFSYDYRNRTVQQNTSDGFRVFFQTTLYDNLGRPLTSSRYHTSVTIANRTHEETVAYDSLGRAYEGKVFVVNPNGTLGSPLVSGVWYDPSGNVIKQIAKGSKAVVKNVFDSLDRTVVSYLVAEDASSAPDNTNNVSLDVVIQQDEFVYNDCGDTLAAVNRSRFDDATGTGHLQGPSGSEPKSRDNYTFLYPDPSGRLCWQAQLGTHGGTVPTRPGVHPPSSDTTLVTEWQYAADSAVAKIIDPKGVDTTVLRDAAGRRIQQTDNAAGSTTGQQTSQYEYAPDGGLSILRVLNATTGNQVTTWTYGTNPATSKVARTDLPVSKTSPTGKVYSQTYNRQGVVESTTDPNGTFHLYIYDLMGRLIQNHTPVIGSGVDGSVRLLGTEYDTHGRAFRLTSYSATSAIVNQVVRGFNGIGCLTTEYQSHGGAVTVSTPRVQYQCTSATDNIQRRTSITYPNGRQLDYEYGSSGGIDDVLNRVQSVHDDDLTVLAEYQHVGLGLPSITTLPQPGIEQRWKKLAGDPNGDGGDPYTGYDRFTRVIRSHWLKPATTPVSLVDAQWGYDRASLKTWRKDALAPSGSEQDQYFSYDNRYQVTQRQRGILDTGHTGISGTPAQQENFGYDPAGNWTGYQQTNAGTLDINQSRAHNASNQITSINSVSSDVSYDDNGNMLEVPTGGQALDGPPRKLVWDAWNRLRKVYDDEDNLIAEYQYDGQMRRVTSAADSTVRHFYYDDQWRSVEERLDSISDAVTNHVWQPGNRWELILRDRSTANDGTFDERLYSLKDELDPVALIDTNGSVVERCAFSAFGKASFFDATYTSRTSSSYGWNFLFHGEFADAETSWMNYGFRYYSTDLGRWLNEDPIGLLGGLNSYSFAGSSPMRSIDVLGLCDEQNGGSEVWDAISEWMQVGGTQTDARGVERPVAGAGYPSATGRGYVDAFGSWHESFCMSCHGTTSTAQFNREQAALANATSWGAYLTAESLNILSAAVMGGGLSRAFAAKSGPVVYRQLSAADRIALDAGQPLMPKGTGGTILDHIRSQPTGHISVSETAAATARFNGGNGLVEINVNAATAGGARFIPHSEVLQGVGARANQIRNVREAQEALFQGPIPASAVRLIE</sequence>
<dbReference type="NCBIfam" id="TIGR03696">
    <property type="entry name" value="Rhs_assc_core"/>
    <property type="match status" value="1"/>
</dbReference>
<feature type="compositionally biased region" description="Polar residues" evidence="1">
    <location>
        <begin position="98"/>
        <end position="107"/>
    </location>
</feature>
<dbReference type="InterPro" id="IPR022385">
    <property type="entry name" value="Rhs_assc_core"/>
</dbReference>
<feature type="region of interest" description="Disordered" evidence="1">
    <location>
        <begin position="77"/>
        <end position="470"/>
    </location>
</feature>
<feature type="compositionally biased region" description="Low complexity" evidence="1">
    <location>
        <begin position="123"/>
        <end position="161"/>
    </location>
</feature>
<feature type="compositionally biased region" description="Pro residues" evidence="1">
    <location>
        <begin position="162"/>
        <end position="296"/>
    </location>
</feature>
<dbReference type="OrthoDB" id="180640at2"/>
<dbReference type="InterPro" id="IPR050708">
    <property type="entry name" value="T6SS_VgrG/RHS"/>
</dbReference>
<reference evidence="2 3" key="1">
    <citation type="submission" date="2019-05" db="EMBL/GenBank/DDBJ databases">
        <title>Verrucobacter flavum gen. nov., sp. nov. a new member of the family Verrucomicrobiaceae.</title>
        <authorList>
            <person name="Szuroczki S."/>
            <person name="Abbaszade G."/>
            <person name="Szabo A."/>
            <person name="Felfoldi T."/>
            <person name="Schumann P."/>
            <person name="Boka K."/>
            <person name="Keki Z."/>
            <person name="Toumi M."/>
            <person name="Toth E."/>
        </authorList>
    </citation>
    <scope>NUCLEOTIDE SEQUENCE [LARGE SCALE GENOMIC DNA]</scope>
    <source>
        <strain evidence="2 3">MG-N-17</strain>
    </source>
</reference>
<feature type="compositionally biased region" description="Polar residues" evidence="1">
    <location>
        <begin position="439"/>
        <end position="456"/>
    </location>
</feature>
<protein>
    <submittedName>
        <fullName evidence="2">Uncharacterized protein</fullName>
    </submittedName>
</protein>
<feature type="compositionally biased region" description="Low complexity" evidence="1">
    <location>
        <begin position="297"/>
        <end position="350"/>
    </location>
</feature>
<comment type="caution">
    <text evidence="2">The sequence shown here is derived from an EMBL/GenBank/DDBJ whole genome shotgun (WGS) entry which is preliminary data.</text>
</comment>
<dbReference type="PANTHER" id="PTHR32305:SF15">
    <property type="entry name" value="PROTEIN RHSA-RELATED"/>
    <property type="match status" value="1"/>
</dbReference>
<gene>
    <name evidence="2" type="ORF">FEM03_07430</name>
</gene>
<accession>A0A5R8KGB8</accession>
<feature type="compositionally biased region" description="Basic and acidic residues" evidence="1">
    <location>
        <begin position="416"/>
        <end position="427"/>
    </location>
</feature>